<comment type="similarity">
    <text evidence="1 2">Belongs to the small heat shock protein (HSP20) family.</text>
</comment>
<evidence type="ECO:0000259" key="4">
    <source>
        <dbReference type="PROSITE" id="PS01031"/>
    </source>
</evidence>
<sequence length="160" mass="17735">QTQGENSLVKNDLCWIRPVDTDVDRQSTSSACMEKVQGVSSEDSKPQKASRENKFTGHSYPTGKIQVIGNIFQFTVDVSEFSPEDVVIIFSNNLMEVHAEKLGADGKVTNTFFHKCKLPANVDPLSVTMGSDSSGVLTIRAHRHSSTIRKVPFQTFQILF</sequence>
<accession>A0A671WH13</accession>
<evidence type="ECO:0000313" key="5">
    <source>
        <dbReference type="Ensembl" id="ENSSAUP00010037920.1"/>
    </source>
</evidence>
<dbReference type="GeneTree" id="ENSGT00390000010674"/>
<feature type="compositionally biased region" description="Basic and acidic residues" evidence="3">
    <location>
        <begin position="42"/>
        <end position="55"/>
    </location>
</feature>
<reference evidence="5" key="2">
    <citation type="submission" date="2025-08" db="UniProtKB">
        <authorList>
            <consortium name="Ensembl"/>
        </authorList>
    </citation>
    <scope>IDENTIFICATION</scope>
</reference>
<dbReference type="InterPro" id="IPR008978">
    <property type="entry name" value="HSP20-like_chaperone"/>
</dbReference>
<reference evidence="5" key="3">
    <citation type="submission" date="2025-09" db="UniProtKB">
        <authorList>
            <consortium name="Ensembl"/>
        </authorList>
    </citation>
    <scope>IDENTIFICATION</scope>
</reference>
<feature type="region of interest" description="Disordered" evidence="3">
    <location>
        <begin position="23"/>
        <end position="56"/>
    </location>
</feature>
<dbReference type="Pfam" id="PF00011">
    <property type="entry name" value="HSP20"/>
    <property type="match status" value="1"/>
</dbReference>
<dbReference type="PROSITE" id="PS01031">
    <property type="entry name" value="SHSP"/>
    <property type="match status" value="1"/>
</dbReference>
<dbReference type="SUPFAM" id="SSF49764">
    <property type="entry name" value="HSP20-like chaperones"/>
    <property type="match status" value="1"/>
</dbReference>
<keyword evidence="6" id="KW-1185">Reference proteome</keyword>
<evidence type="ECO:0000256" key="3">
    <source>
        <dbReference type="SAM" id="MobiDB-lite"/>
    </source>
</evidence>
<dbReference type="InterPro" id="IPR002068">
    <property type="entry name" value="A-crystallin/Hsp20_dom"/>
</dbReference>
<dbReference type="AlphaFoldDB" id="A0A671WH13"/>
<dbReference type="InParanoid" id="A0A671WH13"/>
<name>A0A671WH13_SPAAU</name>
<dbReference type="PANTHER" id="PTHR46907:SF2">
    <property type="entry name" value="HEAT SHOCK PROTEIN BETA-7"/>
    <property type="match status" value="1"/>
</dbReference>
<reference evidence="5" key="1">
    <citation type="submission" date="2021-04" db="EMBL/GenBank/DDBJ databases">
        <authorList>
            <consortium name="Wellcome Sanger Institute Data Sharing"/>
        </authorList>
    </citation>
    <scope>NUCLEOTIDE SEQUENCE [LARGE SCALE GENOMIC DNA]</scope>
</reference>
<dbReference type="Ensembl" id="ENSSAUT00010039933.1">
    <property type="protein sequence ID" value="ENSSAUP00010037920.1"/>
    <property type="gene ID" value="ENSSAUG00010016001.1"/>
</dbReference>
<feature type="domain" description="SHSP" evidence="4">
    <location>
        <begin position="54"/>
        <end position="160"/>
    </location>
</feature>
<dbReference type="PANTHER" id="PTHR46907">
    <property type="entry name" value="HEAT SHOCK PROTEIN BETA-7-RELATED"/>
    <property type="match status" value="1"/>
</dbReference>
<evidence type="ECO:0000256" key="2">
    <source>
        <dbReference type="RuleBase" id="RU003616"/>
    </source>
</evidence>
<evidence type="ECO:0000313" key="6">
    <source>
        <dbReference type="Proteomes" id="UP000472265"/>
    </source>
</evidence>
<protein>
    <recommendedName>
        <fullName evidence="4">SHSP domain-containing protein</fullName>
    </recommendedName>
</protein>
<dbReference type="Gene3D" id="2.60.40.790">
    <property type="match status" value="1"/>
</dbReference>
<gene>
    <name evidence="5" type="primary">LOC115582618</name>
</gene>
<organism evidence="5 6">
    <name type="scientific">Sparus aurata</name>
    <name type="common">Gilthead sea bream</name>
    <dbReference type="NCBI Taxonomy" id="8175"/>
    <lineage>
        <taxon>Eukaryota</taxon>
        <taxon>Metazoa</taxon>
        <taxon>Chordata</taxon>
        <taxon>Craniata</taxon>
        <taxon>Vertebrata</taxon>
        <taxon>Euteleostomi</taxon>
        <taxon>Actinopterygii</taxon>
        <taxon>Neopterygii</taxon>
        <taxon>Teleostei</taxon>
        <taxon>Neoteleostei</taxon>
        <taxon>Acanthomorphata</taxon>
        <taxon>Eupercaria</taxon>
        <taxon>Spariformes</taxon>
        <taxon>Sparidae</taxon>
        <taxon>Sparus</taxon>
    </lineage>
</organism>
<dbReference type="Proteomes" id="UP000472265">
    <property type="component" value="Chromosome 6"/>
</dbReference>
<dbReference type="GO" id="GO:0005634">
    <property type="term" value="C:nucleus"/>
    <property type="evidence" value="ECO:0007669"/>
    <property type="project" value="TreeGrafter"/>
</dbReference>
<proteinExistence type="inferred from homology"/>
<dbReference type="GO" id="GO:0005737">
    <property type="term" value="C:cytoplasm"/>
    <property type="evidence" value="ECO:0007669"/>
    <property type="project" value="TreeGrafter"/>
</dbReference>
<evidence type="ECO:0000256" key="1">
    <source>
        <dbReference type="PROSITE-ProRule" id="PRU00285"/>
    </source>
</evidence>